<organism evidence="5 6">
    <name type="scientific">Curtobacterium luteum</name>
    <dbReference type="NCBI Taxonomy" id="33881"/>
    <lineage>
        <taxon>Bacteria</taxon>
        <taxon>Bacillati</taxon>
        <taxon>Actinomycetota</taxon>
        <taxon>Actinomycetes</taxon>
        <taxon>Micrococcales</taxon>
        <taxon>Microbacteriaceae</taxon>
        <taxon>Curtobacterium</taxon>
    </lineage>
</organism>
<dbReference type="Proteomes" id="UP000078252">
    <property type="component" value="Unassembled WGS sequence"/>
</dbReference>
<evidence type="ECO:0000256" key="1">
    <source>
        <dbReference type="ARBA" id="ARBA00008520"/>
    </source>
</evidence>
<dbReference type="PANTHER" id="PTHR30061">
    <property type="entry name" value="MALTOSE-BINDING PERIPLASMIC PROTEIN"/>
    <property type="match status" value="1"/>
</dbReference>
<sequence length="420" mass="43696">MKHTHATLAVVSGAAALALVLTGCSAGGAASSDGPVTLKVWTGFTGGDRPGYATIVKDFEKSHPKIKVDMTVQPWDTIQQKLPSAWLTGQGPDVAAVSSDPNAVAQYVKTNSVLPITMTGTGDGKINTSEFAPGTVEEFTYDGKLYGVPANFATLSLYYNKKLFADAGIANPPTTVQEMASDAKKLTTGGKYGIALADNQTIQMWPVLQWLEGGDIVTSKGCSAVQTSASKQGLSTWGDLVAKDKVSPVGLTGAEADSLFSAGKAAMEINGPWAAPGYKSAGIDLGIVKVPVGVDGKSTTLGSIAPLSISAKTKYPTQAQEFLAYWTSKTAQQKFSLQTGFPPLRTDLSDDADLKADATVSVFASQVPDSRLYLPHVTNATKVDSDAYVPMIGKITRGTSVAAATKEAAQTIDGLTGCSK</sequence>
<accession>A0A175RGB8</accession>
<comment type="similarity">
    <text evidence="1">Belongs to the bacterial solute-binding protein 1 family.</text>
</comment>
<evidence type="ECO:0000313" key="6">
    <source>
        <dbReference type="Proteomes" id="UP000078252"/>
    </source>
</evidence>
<feature type="signal peptide" evidence="4">
    <location>
        <begin position="1"/>
        <end position="26"/>
    </location>
</feature>
<evidence type="ECO:0000256" key="4">
    <source>
        <dbReference type="SAM" id="SignalP"/>
    </source>
</evidence>
<dbReference type="GO" id="GO:0055085">
    <property type="term" value="P:transmembrane transport"/>
    <property type="evidence" value="ECO:0007669"/>
    <property type="project" value="InterPro"/>
</dbReference>
<feature type="chain" id="PRO_5039572659" evidence="4">
    <location>
        <begin position="27"/>
        <end position="420"/>
    </location>
</feature>
<dbReference type="EMBL" id="LDQC01000098">
    <property type="protein sequence ID" value="KTR02746.1"/>
    <property type="molecule type" value="Genomic_DNA"/>
</dbReference>
<dbReference type="Gene3D" id="3.40.190.10">
    <property type="entry name" value="Periplasmic binding protein-like II"/>
    <property type="match status" value="1"/>
</dbReference>
<protein>
    <submittedName>
        <fullName evidence="5">ABC transporter substrate-binding protein</fullName>
    </submittedName>
</protein>
<comment type="caution">
    <text evidence="5">The sequence shown here is derived from an EMBL/GenBank/DDBJ whole genome shotgun (WGS) entry which is preliminary data.</text>
</comment>
<dbReference type="PANTHER" id="PTHR30061:SF50">
    <property type="entry name" value="MALTOSE_MALTODEXTRIN-BINDING PERIPLASMIC PROTEIN"/>
    <property type="match status" value="1"/>
</dbReference>
<reference evidence="5 6" key="1">
    <citation type="journal article" date="2016" name="Front. Microbiol.">
        <title>Genomic Resource of Rice Seed Associated Bacteria.</title>
        <authorList>
            <person name="Midha S."/>
            <person name="Bansal K."/>
            <person name="Sharma S."/>
            <person name="Kumar N."/>
            <person name="Patil P.P."/>
            <person name="Chaudhry V."/>
            <person name="Patil P.B."/>
        </authorList>
    </citation>
    <scope>NUCLEOTIDE SEQUENCE [LARGE SCALE GENOMIC DNA]</scope>
    <source>
        <strain evidence="5 6">NS184</strain>
    </source>
</reference>
<dbReference type="PATRIC" id="fig|33881.3.peg.3597"/>
<dbReference type="InterPro" id="IPR006061">
    <property type="entry name" value="SBP_1_CS"/>
</dbReference>
<evidence type="ECO:0000313" key="5">
    <source>
        <dbReference type="EMBL" id="KTR02746.1"/>
    </source>
</evidence>
<name>A0A175RGB8_9MICO</name>
<dbReference type="PROSITE" id="PS51257">
    <property type="entry name" value="PROKAR_LIPOPROTEIN"/>
    <property type="match status" value="1"/>
</dbReference>
<evidence type="ECO:0000256" key="2">
    <source>
        <dbReference type="ARBA" id="ARBA00022448"/>
    </source>
</evidence>
<dbReference type="SUPFAM" id="SSF53850">
    <property type="entry name" value="Periplasmic binding protein-like II"/>
    <property type="match status" value="1"/>
</dbReference>
<dbReference type="RefSeq" id="WP_058726948.1">
    <property type="nucleotide sequence ID" value="NZ_LDQC01000098.1"/>
</dbReference>
<dbReference type="GO" id="GO:0015768">
    <property type="term" value="P:maltose transport"/>
    <property type="evidence" value="ECO:0007669"/>
    <property type="project" value="TreeGrafter"/>
</dbReference>
<keyword evidence="3 4" id="KW-0732">Signal</keyword>
<proteinExistence type="inferred from homology"/>
<dbReference type="AlphaFoldDB" id="A0A175RGB8"/>
<dbReference type="CDD" id="cd14748">
    <property type="entry name" value="PBP2_UgpB"/>
    <property type="match status" value="1"/>
</dbReference>
<dbReference type="Pfam" id="PF13416">
    <property type="entry name" value="SBP_bac_8"/>
    <property type="match status" value="1"/>
</dbReference>
<dbReference type="STRING" id="33881.NS184_15285"/>
<dbReference type="OrthoDB" id="2510110at2"/>
<dbReference type="GO" id="GO:1901982">
    <property type="term" value="F:maltose binding"/>
    <property type="evidence" value="ECO:0007669"/>
    <property type="project" value="TreeGrafter"/>
</dbReference>
<keyword evidence="2" id="KW-0813">Transport</keyword>
<dbReference type="GO" id="GO:0042956">
    <property type="term" value="P:maltodextrin transmembrane transport"/>
    <property type="evidence" value="ECO:0007669"/>
    <property type="project" value="TreeGrafter"/>
</dbReference>
<gene>
    <name evidence="5" type="ORF">NS184_15285</name>
</gene>
<dbReference type="InterPro" id="IPR006059">
    <property type="entry name" value="SBP"/>
</dbReference>
<dbReference type="PROSITE" id="PS01037">
    <property type="entry name" value="SBP_BACTERIAL_1"/>
    <property type="match status" value="1"/>
</dbReference>
<evidence type="ECO:0000256" key="3">
    <source>
        <dbReference type="ARBA" id="ARBA00022729"/>
    </source>
</evidence>
<dbReference type="GO" id="GO:0055052">
    <property type="term" value="C:ATP-binding cassette (ABC) transporter complex, substrate-binding subunit-containing"/>
    <property type="evidence" value="ECO:0007669"/>
    <property type="project" value="TreeGrafter"/>
</dbReference>